<organism evidence="1 2">
    <name type="scientific">Cognatilysobacter bugurensis</name>
    <dbReference type="NCBI Taxonomy" id="543356"/>
    <lineage>
        <taxon>Bacteria</taxon>
        <taxon>Pseudomonadati</taxon>
        <taxon>Pseudomonadota</taxon>
        <taxon>Gammaproteobacteria</taxon>
        <taxon>Lysobacterales</taxon>
        <taxon>Lysobacteraceae</taxon>
        <taxon>Cognatilysobacter</taxon>
    </lineage>
</organism>
<evidence type="ECO:0000313" key="2">
    <source>
        <dbReference type="Proteomes" id="UP000646426"/>
    </source>
</evidence>
<dbReference type="AlphaFoldDB" id="A0A918WAD8"/>
<reference evidence="1" key="1">
    <citation type="journal article" date="2014" name="Int. J. Syst. Evol. Microbiol.">
        <title>Complete genome sequence of Corynebacterium casei LMG S-19264T (=DSM 44701T), isolated from a smear-ripened cheese.</title>
        <authorList>
            <consortium name="US DOE Joint Genome Institute (JGI-PGF)"/>
            <person name="Walter F."/>
            <person name="Albersmeier A."/>
            <person name="Kalinowski J."/>
            <person name="Ruckert C."/>
        </authorList>
    </citation>
    <scope>NUCLEOTIDE SEQUENCE</scope>
    <source>
        <strain evidence="1">KCTC 23077</strain>
    </source>
</reference>
<protein>
    <recommendedName>
        <fullName evidence="3">Ester cyclase</fullName>
    </recommendedName>
</protein>
<dbReference type="SUPFAM" id="SSF54427">
    <property type="entry name" value="NTF2-like"/>
    <property type="match status" value="1"/>
</dbReference>
<comment type="caution">
    <text evidence="1">The sequence shown here is derived from an EMBL/GenBank/DDBJ whole genome shotgun (WGS) entry which is preliminary data.</text>
</comment>
<evidence type="ECO:0000313" key="1">
    <source>
        <dbReference type="EMBL" id="GHA83125.1"/>
    </source>
</evidence>
<accession>A0A918WAD8</accession>
<dbReference type="InterPro" id="IPR032710">
    <property type="entry name" value="NTF2-like_dom_sf"/>
</dbReference>
<evidence type="ECO:0008006" key="3">
    <source>
        <dbReference type="Google" id="ProtNLM"/>
    </source>
</evidence>
<gene>
    <name evidence="1" type="ORF">GCM10007067_21550</name>
</gene>
<dbReference type="EMBL" id="BMYD01000003">
    <property type="protein sequence ID" value="GHA83125.1"/>
    <property type="molecule type" value="Genomic_DNA"/>
</dbReference>
<dbReference type="PANTHER" id="PTHR38436:SF1">
    <property type="entry name" value="ESTER CYCLASE"/>
    <property type="match status" value="1"/>
</dbReference>
<dbReference type="Gene3D" id="3.10.450.50">
    <property type="match status" value="1"/>
</dbReference>
<sequence length="141" mass="15584">MTSTSDIAVSPKAVVLAYVEAFNRGDLNALRALLADDAVIQGVTGVAQDWDRIAAVWRQLIEGYDMQLRIEQMAVEGNTVAVRYTETGTFRAPAFGHAPTHRTYELVAMEFFEIADGRIRRRWGARDSASQQRQLGITPAG</sequence>
<dbReference type="RefSeq" id="WP_189456381.1">
    <property type="nucleotide sequence ID" value="NZ_BMYD01000003.1"/>
</dbReference>
<dbReference type="Proteomes" id="UP000646426">
    <property type="component" value="Unassembled WGS sequence"/>
</dbReference>
<proteinExistence type="predicted"/>
<keyword evidence="2" id="KW-1185">Reference proteome</keyword>
<dbReference type="InterPro" id="IPR009959">
    <property type="entry name" value="Cyclase_SnoaL-like"/>
</dbReference>
<dbReference type="GO" id="GO:0030638">
    <property type="term" value="P:polyketide metabolic process"/>
    <property type="evidence" value="ECO:0007669"/>
    <property type="project" value="InterPro"/>
</dbReference>
<reference evidence="1" key="2">
    <citation type="submission" date="2020-09" db="EMBL/GenBank/DDBJ databases">
        <authorList>
            <person name="Sun Q."/>
            <person name="Kim S."/>
        </authorList>
    </citation>
    <scope>NUCLEOTIDE SEQUENCE</scope>
    <source>
        <strain evidence="1">KCTC 23077</strain>
    </source>
</reference>
<name>A0A918WAD8_9GAMM</name>
<dbReference type="Pfam" id="PF07366">
    <property type="entry name" value="SnoaL"/>
    <property type="match status" value="1"/>
</dbReference>
<dbReference type="PANTHER" id="PTHR38436">
    <property type="entry name" value="POLYKETIDE CYCLASE SNOAL-LIKE DOMAIN"/>
    <property type="match status" value="1"/>
</dbReference>